<reference evidence="1" key="1">
    <citation type="submission" date="2020-11" db="EMBL/GenBank/DDBJ databases">
        <authorList>
            <person name="Whitehead M."/>
        </authorList>
    </citation>
    <scope>NUCLEOTIDE SEQUENCE</scope>
    <source>
        <strain evidence="1">EGII</strain>
    </source>
</reference>
<organism evidence="1 2">
    <name type="scientific">Ceratitis capitata</name>
    <name type="common">Mediterranean fruit fly</name>
    <name type="synonym">Tephritis capitata</name>
    <dbReference type="NCBI Taxonomy" id="7213"/>
    <lineage>
        <taxon>Eukaryota</taxon>
        <taxon>Metazoa</taxon>
        <taxon>Ecdysozoa</taxon>
        <taxon>Arthropoda</taxon>
        <taxon>Hexapoda</taxon>
        <taxon>Insecta</taxon>
        <taxon>Pterygota</taxon>
        <taxon>Neoptera</taxon>
        <taxon>Endopterygota</taxon>
        <taxon>Diptera</taxon>
        <taxon>Brachycera</taxon>
        <taxon>Muscomorpha</taxon>
        <taxon>Tephritoidea</taxon>
        <taxon>Tephritidae</taxon>
        <taxon>Ceratitis</taxon>
        <taxon>Ceratitis</taxon>
    </lineage>
</organism>
<evidence type="ECO:0000313" key="2">
    <source>
        <dbReference type="Proteomes" id="UP000606786"/>
    </source>
</evidence>
<dbReference type="Proteomes" id="UP000606786">
    <property type="component" value="Unassembled WGS sequence"/>
</dbReference>
<evidence type="ECO:0000313" key="1">
    <source>
        <dbReference type="EMBL" id="CAD6992560.1"/>
    </source>
</evidence>
<comment type="caution">
    <text evidence="1">The sequence shown here is derived from an EMBL/GenBank/DDBJ whole genome shotgun (WGS) entry which is preliminary data.</text>
</comment>
<gene>
    <name evidence="1" type="ORF">CCAP1982_LOCUS1406</name>
</gene>
<dbReference type="EMBL" id="CAJHJT010000001">
    <property type="protein sequence ID" value="CAD6992560.1"/>
    <property type="molecule type" value="Genomic_DNA"/>
</dbReference>
<keyword evidence="2" id="KW-1185">Reference proteome</keyword>
<protein>
    <submittedName>
        <fullName evidence="1">(Mediterranean fruit fly) hypothetical protein</fullName>
    </submittedName>
</protein>
<sequence length="99" mass="11044">MPEDVKVTQYPFFLCWLWKCYEFTAVHDLCATSAAAVNPVASSGRPLSTAYNCPSTHIALMNATPHLLGMLQDLQLKLRCRFNFHVGIYGPWLGGVNAR</sequence>
<dbReference type="AlphaFoldDB" id="A0A811U2F8"/>
<name>A0A811U2F8_CERCA</name>
<proteinExistence type="predicted"/>
<accession>A0A811U2F8</accession>